<organism evidence="8 9">
    <name type="scientific">Roseitalea porphyridii</name>
    <dbReference type="NCBI Taxonomy" id="1852022"/>
    <lineage>
        <taxon>Bacteria</taxon>
        <taxon>Pseudomonadati</taxon>
        <taxon>Pseudomonadota</taxon>
        <taxon>Alphaproteobacteria</taxon>
        <taxon>Hyphomicrobiales</taxon>
        <taxon>Ahrensiaceae</taxon>
        <taxon>Roseitalea</taxon>
    </lineage>
</organism>
<dbReference type="GO" id="GO:0008610">
    <property type="term" value="P:lipid biosynthetic process"/>
    <property type="evidence" value="ECO:0007669"/>
    <property type="project" value="InterPro"/>
</dbReference>
<dbReference type="InterPro" id="IPR050723">
    <property type="entry name" value="CFA/CMAS"/>
</dbReference>
<dbReference type="Pfam" id="PF02353">
    <property type="entry name" value="CMAS"/>
    <property type="match status" value="1"/>
</dbReference>
<accession>A0A4P6UXW7</accession>
<dbReference type="RefSeq" id="WP_131615592.1">
    <property type="nucleotide sequence ID" value="NZ_CP036532.1"/>
</dbReference>
<evidence type="ECO:0000256" key="5">
    <source>
        <dbReference type="ARBA" id="ARBA00023098"/>
    </source>
</evidence>
<feature type="region of interest" description="Disordered" evidence="6">
    <location>
        <begin position="407"/>
        <end position="444"/>
    </location>
</feature>
<keyword evidence="3 8" id="KW-0808">Transferase</keyword>
<dbReference type="KEGG" id="rpod:E0E05_04265"/>
<evidence type="ECO:0000259" key="7">
    <source>
        <dbReference type="Pfam" id="PF25371"/>
    </source>
</evidence>
<evidence type="ECO:0000313" key="8">
    <source>
        <dbReference type="EMBL" id="QBK29881.1"/>
    </source>
</evidence>
<dbReference type="Gene3D" id="3.40.50.150">
    <property type="entry name" value="Vaccinia Virus protein VP39"/>
    <property type="match status" value="1"/>
</dbReference>
<evidence type="ECO:0000256" key="3">
    <source>
        <dbReference type="ARBA" id="ARBA00022679"/>
    </source>
</evidence>
<keyword evidence="9" id="KW-1185">Reference proteome</keyword>
<feature type="domain" description="DUF7884" evidence="7">
    <location>
        <begin position="15"/>
        <end position="70"/>
    </location>
</feature>
<evidence type="ECO:0000256" key="4">
    <source>
        <dbReference type="ARBA" id="ARBA00022691"/>
    </source>
</evidence>
<sequence>MGFYGRQLDRFLGRNIRSAHLQVRFPDGHTRDYGTSSGPALSVGLTDERWIGRILRNPDLRFGEAYMEGALVPEDAGIYPLLDLLWRDLYGTGERPVAGTSPMRRLRRALKRAHPPARARRNVAHHYDLGNDLYRLFLDENMQYSCAYFAEPGMSLDEAQTAKMRHIARKLFIEPGQRVLDIGSGWGGLAVDLARHADAEVFGVTLSTEQFASARERAAEAGLGDRARFELTDYRSLDETFDRIVSVGMLEHVGINGYGEFFAQVRRLLAEDGVALIHTIGRTGPPATTNPFIDKYIFPGGYIPALSELVPHIEAQGLYLLDAEILRLHYADTLRAWRERFLANADRAAELHDERFVRMWDFYLASSELSFRYGEHVVFQLQLARRQDAVPVVRDYLYSHDRRTDFAAGASPKRRPMRAKSAHAHTKKGAKPASRRSGSGKASA</sequence>
<feature type="compositionally biased region" description="Basic residues" evidence="6">
    <location>
        <begin position="412"/>
        <end position="434"/>
    </location>
</feature>
<dbReference type="InterPro" id="IPR029063">
    <property type="entry name" value="SAM-dependent_MTases_sf"/>
</dbReference>
<evidence type="ECO:0000256" key="6">
    <source>
        <dbReference type="SAM" id="MobiDB-lite"/>
    </source>
</evidence>
<keyword evidence="4" id="KW-0949">S-adenosyl-L-methionine</keyword>
<reference evidence="8 9" key="1">
    <citation type="journal article" date="2017" name="Int. J. Syst. Evol. Microbiol.">
        <title>Roseitalea porphyridii gen. nov., sp. nov., isolated from a red alga, and reclassification of Hoeflea suaedae Chung et al. 2013 as Pseudohoeflea suaedae gen. nov., comb. nov.</title>
        <authorList>
            <person name="Hyeon J.W."/>
            <person name="Jeong S.E."/>
            <person name="Baek K."/>
            <person name="Jeon C.O."/>
        </authorList>
    </citation>
    <scope>NUCLEOTIDE SEQUENCE [LARGE SCALE GENOMIC DNA]</scope>
    <source>
        <strain evidence="8 9">MA7-20</strain>
    </source>
</reference>
<proteinExistence type="inferred from homology"/>
<dbReference type="GO" id="GO:0032259">
    <property type="term" value="P:methylation"/>
    <property type="evidence" value="ECO:0007669"/>
    <property type="project" value="UniProtKB-KW"/>
</dbReference>
<dbReference type="AlphaFoldDB" id="A0A4P6UXW7"/>
<dbReference type="InterPro" id="IPR003333">
    <property type="entry name" value="CMAS"/>
</dbReference>
<keyword evidence="5" id="KW-0443">Lipid metabolism</keyword>
<feature type="compositionally biased region" description="Low complexity" evidence="6">
    <location>
        <begin position="435"/>
        <end position="444"/>
    </location>
</feature>
<dbReference type="PIRSF" id="PIRSF003085">
    <property type="entry name" value="CMAS"/>
    <property type="match status" value="1"/>
</dbReference>
<dbReference type="SUPFAM" id="SSF53335">
    <property type="entry name" value="S-adenosyl-L-methionine-dependent methyltransferases"/>
    <property type="match status" value="1"/>
</dbReference>
<keyword evidence="2 8" id="KW-0489">Methyltransferase</keyword>
<dbReference type="Proteomes" id="UP000293719">
    <property type="component" value="Chromosome"/>
</dbReference>
<evidence type="ECO:0000256" key="2">
    <source>
        <dbReference type="ARBA" id="ARBA00022603"/>
    </source>
</evidence>
<dbReference type="Pfam" id="PF25371">
    <property type="entry name" value="DUF7884"/>
    <property type="match status" value="1"/>
</dbReference>
<protein>
    <submittedName>
        <fullName evidence="8">Class I SAM-dependent methyltransferase</fullName>
    </submittedName>
</protein>
<evidence type="ECO:0000313" key="9">
    <source>
        <dbReference type="Proteomes" id="UP000293719"/>
    </source>
</evidence>
<dbReference type="PANTHER" id="PTHR43667:SF1">
    <property type="entry name" value="CYCLOPROPANE-FATTY-ACYL-PHOSPHOLIPID SYNTHASE"/>
    <property type="match status" value="1"/>
</dbReference>
<evidence type="ECO:0000256" key="1">
    <source>
        <dbReference type="ARBA" id="ARBA00010815"/>
    </source>
</evidence>
<name>A0A4P6UXW7_9HYPH</name>
<dbReference type="CDD" id="cd02440">
    <property type="entry name" value="AdoMet_MTases"/>
    <property type="match status" value="1"/>
</dbReference>
<dbReference type="InterPro" id="IPR057206">
    <property type="entry name" value="DUF7884"/>
</dbReference>
<dbReference type="GeneID" id="90766501"/>
<gene>
    <name evidence="8" type="ORF">E0E05_04265</name>
</gene>
<dbReference type="OrthoDB" id="9782855at2"/>
<dbReference type="EMBL" id="CP036532">
    <property type="protein sequence ID" value="QBK29881.1"/>
    <property type="molecule type" value="Genomic_DNA"/>
</dbReference>
<dbReference type="PANTHER" id="PTHR43667">
    <property type="entry name" value="CYCLOPROPANE-FATTY-ACYL-PHOSPHOLIPID SYNTHASE"/>
    <property type="match status" value="1"/>
</dbReference>
<dbReference type="GO" id="GO:0008168">
    <property type="term" value="F:methyltransferase activity"/>
    <property type="evidence" value="ECO:0007669"/>
    <property type="project" value="UniProtKB-KW"/>
</dbReference>
<comment type="similarity">
    <text evidence="1">Belongs to the CFA/CMAS family.</text>
</comment>